<feature type="compositionally biased region" description="Low complexity" evidence="3">
    <location>
        <begin position="953"/>
        <end position="970"/>
    </location>
</feature>
<dbReference type="GO" id="GO:0005829">
    <property type="term" value="C:cytosol"/>
    <property type="evidence" value="ECO:0007669"/>
    <property type="project" value="TreeGrafter"/>
</dbReference>
<organism evidence="4 5">
    <name type="scientific">Hyalella azteca</name>
    <name type="common">Amphipod</name>
    <dbReference type="NCBI Taxonomy" id="294128"/>
    <lineage>
        <taxon>Eukaryota</taxon>
        <taxon>Metazoa</taxon>
        <taxon>Ecdysozoa</taxon>
        <taxon>Arthropoda</taxon>
        <taxon>Crustacea</taxon>
        <taxon>Multicrustacea</taxon>
        <taxon>Malacostraca</taxon>
        <taxon>Eumalacostraca</taxon>
        <taxon>Peracarida</taxon>
        <taxon>Amphipoda</taxon>
        <taxon>Senticaudata</taxon>
        <taxon>Talitrida</taxon>
        <taxon>Talitroidea</taxon>
        <taxon>Hyalellidae</taxon>
        <taxon>Hyalella</taxon>
    </lineage>
</organism>
<name>A0A8B7NJ05_HYAAZ</name>
<feature type="compositionally biased region" description="Low complexity" evidence="3">
    <location>
        <begin position="1036"/>
        <end position="1047"/>
    </location>
</feature>
<dbReference type="RefSeq" id="XP_018013628.1">
    <property type="nucleotide sequence ID" value="XM_018158139.1"/>
</dbReference>
<dbReference type="CTD" id="38714"/>
<feature type="region of interest" description="Disordered" evidence="3">
    <location>
        <begin position="942"/>
        <end position="1138"/>
    </location>
</feature>
<proteinExistence type="inferred from homology"/>
<sequence>MFWHYVFSNNSALIEKLLEKEDVTLSELMEEEELLQECQAQNKKLVDFLLQDHILQELVLLVVTEPSSDRPYQVRFKHASIAAELLSAEVPAIVDKLAASESLLETLCNFLSNEKPLNPLLASFFSKVLGMLLHRRSEQNWYQYQVTCFQFLDFLKNHPDFIPRVAHHVGTSAIMNLLHKILCGVEEEEVRCRIHAWVRDTPLISLLIEKLSPENEWCEQANVEQLMCDILDSGGGASLGLMGSLGGHNGSSMGNGGAAAGVGGDNRDNQMMSNSLLPLILNDRVVQQLLGILLHANSTPSSITHVTNVLMKMLSIHSCVLCVAVRPSAEQEVATAAYVAAASMQHLRSEESSESGKGSSEGSDETLPSPGAPEFCVARTVATILPQLHQMLTAPCTETVETSYGEVVERVGNTRLRLIALITALIETRHYKIHHTLAQLNTIPFIIELFFKFPQNNFLHTLVERCVTGLLVKAAPCRTPPDAVLQETRRLARSRFPVTGGSDAAGDAAPAGGSESNADADLPCAAASAAALPPDCGDKSIPAGDVPGGKDSSGDVSEDPEKMEVSSADCDSNAAVPRDANIPSNNMDATSSEVPLPSGTIQVPPTPLPPLQIPSCLGEQNTNIVPSDNKEDAKLPMISSDALNVQNSTNLSNAGDSVAPDEDSHPLLCQLFRDGRLISRILSTYQFGSQSEPPPPRGSLCGYRGHVRNIANTVADLVSGGENAALLNALIQSLDNNIQEDWAEFQKSVLAEANAANSVNPLPGHQMLFDFEDSEDDDVRIFKGSHQPALQTDNMLQISEDDMQTAKDMINAMTYSLSFDENGFETPNTSTGAASSCTVSGATAGHSSPTGDFDGANSDAGSADLFEKLCRKNLFSDSATDDQFWDDKEQTISFAPNAHTVNDAEVHSSDEEDENEKDDMNSGRLDTSMEVDDLRDDWESVFDRRSSDPPAPVVAASAGVFPRTSTTTVPVPMPAPVPSSSPSCSPSSASTPPADFNPWSTGTTSPVAGPIPAVNPWSAGSPQTSDTEATQIPPWANFSASAFDSSAPTDPFKGTNPFETFQSADSTGNSAAPSEDLTSFNAQFASFESTESATGGGNGALVPEDVASEAPSSAVDGTQDSSASATLTQHEQKDQELQSNFHFLAGIGVLKSGAVPNSEESDVEKHELAEPKPIASLLKDLATQETVTAEVEEQISEACEDANVADRKSVEDTSEKMEIDTETQEKNDVETLATKVEEVDLPVGDGSKVPSGNSGP</sequence>
<dbReference type="GO" id="GO:0005634">
    <property type="term" value="C:nucleus"/>
    <property type="evidence" value="ECO:0007669"/>
    <property type="project" value="TreeGrafter"/>
</dbReference>
<feature type="region of interest" description="Disordered" evidence="3">
    <location>
        <begin position="495"/>
        <end position="518"/>
    </location>
</feature>
<feature type="compositionally biased region" description="Polar residues" evidence="3">
    <location>
        <begin position="1115"/>
        <end position="1129"/>
    </location>
</feature>
<evidence type="ECO:0000313" key="6">
    <source>
        <dbReference type="RefSeq" id="XP_018013630.1"/>
    </source>
</evidence>
<dbReference type="AlphaFoldDB" id="A0A8B7NJ05"/>
<feature type="region of interest" description="Disordered" evidence="3">
    <location>
        <begin position="348"/>
        <end position="369"/>
    </location>
</feature>
<accession>A0A8B7NJ05</accession>
<dbReference type="PANTHER" id="PTHR12634">
    <property type="entry name" value="SIT4 YEAST -ASSOCIATING PROTEIN-RELATED"/>
    <property type="match status" value="1"/>
</dbReference>
<reference evidence="5 6" key="1">
    <citation type="submission" date="2025-04" db="UniProtKB">
        <authorList>
            <consortium name="RefSeq"/>
        </authorList>
    </citation>
    <scope>IDENTIFICATION</scope>
    <source>
        <tissue evidence="5 6">Whole organism</tissue>
    </source>
</reference>
<dbReference type="OMA" id="HTEHSSK"/>
<evidence type="ECO:0000256" key="2">
    <source>
        <dbReference type="ARBA" id="ARBA00023306"/>
    </source>
</evidence>
<evidence type="ECO:0000313" key="4">
    <source>
        <dbReference type="Proteomes" id="UP000694843"/>
    </source>
</evidence>
<evidence type="ECO:0000313" key="5">
    <source>
        <dbReference type="RefSeq" id="XP_018013628.1"/>
    </source>
</evidence>
<feature type="region of interest" description="Disordered" evidence="3">
    <location>
        <begin position="536"/>
        <end position="595"/>
    </location>
</feature>
<feature type="compositionally biased region" description="Basic and acidic residues" evidence="3">
    <location>
        <begin position="1204"/>
        <end position="1229"/>
    </location>
</feature>
<feature type="compositionally biased region" description="Polar residues" evidence="3">
    <location>
        <begin position="1057"/>
        <end position="1093"/>
    </location>
</feature>
<evidence type="ECO:0000256" key="1">
    <source>
        <dbReference type="ARBA" id="ARBA00006180"/>
    </source>
</evidence>
<keyword evidence="2" id="KW-0131">Cell cycle</keyword>
<dbReference type="GO" id="GO:0019888">
    <property type="term" value="F:protein phosphatase regulator activity"/>
    <property type="evidence" value="ECO:0007669"/>
    <property type="project" value="TreeGrafter"/>
</dbReference>
<feature type="region of interest" description="Disordered" evidence="3">
    <location>
        <begin position="1202"/>
        <end position="1256"/>
    </location>
</feature>
<evidence type="ECO:0000256" key="3">
    <source>
        <dbReference type="SAM" id="MobiDB-lite"/>
    </source>
</evidence>
<feature type="compositionally biased region" description="Low complexity" evidence="3">
    <location>
        <begin position="500"/>
        <end position="518"/>
    </location>
</feature>
<dbReference type="Pfam" id="PF04499">
    <property type="entry name" value="SAPS"/>
    <property type="match status" value="2"/>
</dbReference>
<dbReference type="GeneID" id="108670661"/>
<feature type="compositionally biased region" description="Polar residues" evidence="3">
    <location>
        <begin position="1018"/>
        <end position="1030"/>
    </location>
</feature>
<protein>
    <submittedName>
        <fullName evidence="5">Uncharacterized protein LOC108670661 isoform X1</fullName>
    </submittedName>
    <submittedName>
        <fullName evidence="6">Uncharacterized protein LOC108670661 isoform X2</fullName>
    </submittedName>
</protein>
<dbReference type="PANTHER" id="PTHR12634:SF8">
    <property type="entry name" value="FIERY MOUNTAIN, ISOFORM D"/>
    <property type="match status" value="1"/>
</dbReference>
<dbReference type="KEGG" id="hazt:108670661"/>
<dbReference type="InterPro" id="IPR007587">
    <property type="entry name" value="SAPS"/>
</dbReference>
<dbReference type="Proteomes" id="UP000694843">
    <property type="component" value="Unplaced"/>
</dbReference>
<keyword evidence="4" id="KW-1185">Reference proteome</keyword>
<feature type="compositionally biased region" description="Polar residues" evidence="3">
    <location>
        <begin position="582"/>
        <end position="593"/>
    </location>
</feature>
<dbReference type="OrthoDB" id="295029at2759"/>
<dbReference type="GO" id="GO:0019903">
    <property type="term" value="F:protein phosphatase binding"/>
    <property type="evidence" value="ECO:0007669"/>
    <property type="project" value="InterPro"/>
</dbReference>
<dbReference type="RefSeq" id="XP_018013630.1">
    <property type="nucleotide sequence ID" value="XM_018158141.1"/>
</dbReference>
<feature type="compositionally biased region" description="Low complexity" evidence="3">
    <location>
        <begin position="980"/>
        <end position="994"/>
    </location>
</feature>
<gene>
    <name evidence="5 6" type="primary">LOC108670661</name>
</gene>
<feature type="region of interest" description="Disordered" evidence="3">
    <location>
        <begin position="895"/>
        <end position="926"/>
    </location>
</feature>
<comment type="similarity">
    <text evidence="1">Belongs to the SAPS family.</text>
</comment>